<gene>
    <name evidence="1" type="ORF">CSSPTR1EN2_LOCUS9551</name>
</gene>
<dbReference type="Proteomes" id="UP001497512">
    <property type="component" value="Chromosome 17"/>
</dbReference>
<evidence type="ECO:0000313" key="2">
    <source>
        <dbReference type="Proteomes" id="UP001497512"/>
    </source>
</evidence>
<protein>
    <submittedName>
        <fullName evidence="1">Uncharacterized protein</fullName>
    </submittedName>
</protein>
<accession>A0ABP0TZC0</accession>
<dbReference type="EMBL" id="OZ019909">
    <property type="protein sequence ID" value="CAK9209173.1"/>
    <property type="molecule type" value="Genomic_DNA"/>
</dbReference>
<name>A0ABP0TZC0_9BRYO</name>
<sequence>MVQNEASEYVKRLPSIREAFGVVRKEAGGVVIELRGNFAKECKRPCDLQIAMSFPFTPYALESVPRFLSHGAVK</sequence>
<keyword evidence="2" id="KW-1185">Reference proteome</keyword>
<evidence type="ECO:0000313" key="1">
    <source>
        <dbReference type="EMBL" id="CAK9209173.1"/>
    </source>
</evidence>
<proteinExistence type="predicted"/>
<reference evidence="1" key="1">
    <citation type="submission" date="2024-02" db="EMBL/GenBank/DDBJ databases">
        <authorList>
            <consortium name="ELIXIR-Norway"/>
            <consortium name="Elixir Norway"/>
        </authorList>
    </citation>
    <scope>NUCLEOTIDE SEQUENCE</scope>
</reference>
<organism evidence="1 2">
    <name type="scientific">Sphagnum troendelagicum</name>
    <dbReference type="NCBI Taxonomy" id="128251"/>
    <lineage>
        <taxon>Eukaryota</taxon>
        <taxon>Viridiplantae</taxon>
        <taxon>Streptophyta</taxon>
        <taxon>Embryophyta</taxon>
        <taxon>Bryophyta</taxon>
        <taxon>Sphagnophytina</taxon>
        <taxon>Sphagnopsida</taxon>
        <taxon>Sphagnales</taxon>
        <taxon>Sphagnaceae</taxon>
        <taxon>Sphagnum</taxon>
    </lineage>
</organism>